<reference evidence="7 8" key="1">
    <citation type="journal article" date="2023" name="bioRxiv">
        <title>Conserved and derived expression patterns and positive selection on dental genes reveal complex evolutionary context of ever-growing rodent molars.</title>
        <authorList>
            <person name="Calamari Z.T."/>
            <person name="Song A."/>
            <person name="Cohen E."/>
            <person name="Akter M."/>
            <person name="Roy R.D."/>
            <person name="Hallikas O."/>
            <person name="Christensen M.M."/>
            <person name="Li P."/>
            <person name="Marangoni P."/>
            <person name="Jernvall J."/>
            <person name="Klein O.D."/>
        </authorList>
    </citation>
    <scope>NUCLEOTIDE SEQUENCE [LARGE SCALE GENOMIC DNA]</scope>
    <source>
        <strain evidence="7">V071</strain>
    </source>
</reference>
<proteinExistence type="predicted"/>
<dbReference type="InterPro" id="IPR016064">
    <property type="entry name" value="NAD/diacylglycerol_kinase_sf"/>
</dbReference>
<dbReference type="GO" id="GO:0005886">
    <property type="term" value="C:plasma membrane"/>
    <property type="evidence" value="ECO:0007669"/>
    <property type="project" value="TreeGrafter"/>
</dbReference>
<evidence type="ECO:0000313" key="7">
    <source>
        <dbReference type="EMBL" id="KAK7798045.1"/>
    </source>
</evidence>
<dbReference type="SMART" id="SM00045">
    <property type="entry name" value="DAGKa"/>
    <property type="match status" value="1"/>
</dbReference>
<gene>
    <name evidence="7" type="ORF">U0070_011074</name>
</gene>
<organism evidence="7 8">
    <name type="scientific">Myodes glareolus</name>
    <name type="common">Bank vole</name>
    <name type="synonym">Clethrionomys glareolus</name>
    <dbReference type="NCBI Taxonomy" id="447135"/>
    <lineage>
        <taxon>Eukaryota</taxon>
        <taxon>Metazoa</taxon>
        <taxon>Chordata</taxon>
        <taxon>Craniata</taxon>
        <taxon>Vertebrata</taxon>
        <taxon>Euteleostomi</taxon>
        <taxon>Mammalia</taxon>
        <taxon>Eutheria</taxon>
        <taxon>Euarchontoglires</taxon>
        <taxon>Glires</taxon>
        <taxon>Rodentia</taxon>
        <taxon>Myomorpha</taxon>
        <taxon>Muroidea</taxon>
        <taxon>Cricetidae</taxon>
        <taxon>Arvicolinae</taxon>
        <taxon>Myodes</taxon>
    </lineage>
</organism>
<keyword evidence="2" id="KW-0547">Nucleotide-binding</keyword>
<dbReference type="PANTHER" id="PTHR11255:SF33">
    <property type="entry name" value="DIACYLGLYCEROL KINASE KAPPA"/>
    <property type="match status" value="1"/>
</dbReference>
<keyword evidence="8" id="KW-1185">Reference proteome</keyword>
<dbReference type="Proteomes" id="UP001488838">
    <property type="component" value="Unassembled WGS sequence"/>
</dbReference>
<feature type="region of interest" description="Disordered" evidence="5">
    <location>
        <begin position="579"/>
        <end position="626"/>
    </location>
</feature>
<feature type="compositionally biased region" description="Basic residues" evidence="5">
    <location>
        <begin position="579"/>
        <end position="594"/>
    </location>
</feature>
<sequence>MVALAVVTGKPFCEMPTNTTFVDILVGFLCSAVEDFMIDIVKAWTQIKQNNTAVESVILKSDLMYDKLSIIIDILTEDEEVTSAERLATTYGTSEKIERKPFVPQIDHVTKSKLELAVRAHDIQKSLKLIIFQVEQVLDEESRQSLSVKNFTSTFCLEEDDSEEFSQMSPRHRSYCSTLSSLLSLQSEDLRNLDLDYLHFTPETIRFKEKCVMNNYFGIGLDAKISLEFNTRRDEHPGQYNSRLKNKIWYGLLGSKELLQRSYRKLEERIQLECDGEPISLPNLQGIVVLNITSYAGGVNFWGSTTATAEYEAPAIDDGKLEVVAIFGSVQMAMSRLINLHHHRIAQCHEVMITIIGEEGIPVQVDGEAWIQKPGLIKIKYKNAAQMLMRDRNFENSLKTWECKHTEIQAIPPPHLDFQESQDSLSDSEYAQMQHLARLAENLISRLNDLSKVHQHVSVLMDSVNASANVLNDVFYSHDSGNEAGAASCTPIETLSRTDAVDVTFSLKGLYDDTKAFVDENLLRDAEDEATLKNALEAMNTELRRILAIDWLGQILLREEHSSDANSLTRRLRVRFPKLGRKKREGGGKSKSKPRLPGFFSKFWRRRNRGNAAKDNDSPTPSGSQL</sequence>
<dbReference type="AlphaFoldDB" id="A0AAW0H8X6"/>
<dbReference type="Pfam" id="PF22944">
    <property type="entry name" value="DGKD_4H"/>
    <property type="match status" value="1"/>
</dbReference>
<accession>A0AAW0H8X6</accession>
<evidence type="ECO:0000256" key="3">
    <source>
        <dbReference type="ARBA" id="ARBA00022777"/>
    </source>
</evidence>
<dbReference type="GO" id="GO:0005524">
    <property type="term" value="F:ATP binding"/>
    <property type="evidence" value="ECO:0007669"/>
    <property type="project" value="UniProtKB-KW"/>
</dbReference>
<dbReference type="Gene3D" id="2.60.200.40">
    <property type="match status" value="1"/>
</dbReference>
<dbReference type="FunFam" id="2.60.200.40:FF:000001">
    <property type="entry name" value="Diacylglycerol kinase"/>
    <property type="match status" value="1"/>
</dbReference>
<evidence type="ECO:0000259" key="6">
    <source>
        <dbReference type="SMART" id="SM00045"/>
    </source>
</evidence>
<dbReference type="EMBL" id="JBBHLL010000738">
    <property type="protein sequence ID" value="KAK7798045.1"/>
    <property type="molecule type" value="Genomic_DNA"/>
</dbReference>
<evidence type="ECO:0000256" key="2">
    <source>
        <dbReference type="ARBA" id="ARBA00022741"/>
    </source>
</evidence>
<dbReference type="GO" id="GO:0007200">
    <property type="term" value="P:phospholipase C-activating G protein-coupled receptor signaling pathway"/>
    <property type="evidence" value="ECO:0007669"/>
    <property type="project" value="InterPro"/>
</dbReference>
<evidence type="ECO:0000256" key="4">
    <source>
        <dbReference type="ARBA" id="ARBA00022840"/>
    </source>
</evidence>
<dbReference type="Pfam" id="PF00609">
    <property type="entry name" value="DAGK_acc"/>
    <property type="match status" value="1"/>
</dbReference>
<dbReference type="GO" id="GO:0004143">
    <property type="term" value="F:ATP-dependent diacylglycerol kinase activity"/>
    <property type="evidence" value="ECO:0007669"/>
    <property type="project" value="InterPro"/>
</dbReference>
<evidence type="ECO:0000313" key="8">
    <source>
        <dbReference type="Proteomes" id="UP001488838"/>
    </source>
</evidence>
<keyword evidence="4" id="KW-0067">ATP-binding</keyword>
<protein>
    <recommendedName>
        <fullName evidence="6">Diacylglycerol kinase accessory domain-containing protein</fullName>
    </recommendedName>
</protein>
<feature type="domain" description="Diacylglycerol kinase accessory" evidence="6">
    <location>
        <begin position="212"/>
        <end position="369"/>
    </location>
</feature>
<evidence type="ECO:0000256" key="5">
    <source>
        <dbReference type="SAM" id="MobiDB-lite"/>
    </source>
</evidence>
<dbReference type="InterPro" id="IPR000756">
    <property type="entry name" value="Diacylglycerol_kin_accessory"/>
</dbReference>
<dbReference type="SUPFAM" id="SSF111331">
    <property type="entry name" value="NAD kinase/diacylglycerol kinase-like"/>
    <property type="match status" value="1"/>
</dbReference>
<dbReference type="InterPro" id="IPR037607">
    <property type="entry name" value="DGK"/>
</dbReference>
<comment type="caution">
    <text evidence="7">The sequence shown here is derived from an EMBL/GenBank/DDBJ whole genome shotgun (WGS) entry which is preliminary data.</text>
</comment>
<keyword evidence="1" id="KW-0808">Transferase</keyword>
<evidence type="ECO:0000256" key="1">
    <source>
        <dbReference type="ARBA" id="ARBA00022679"/>
    </source>
</evidence>
<dbReference type="PANTHER" id="PTHR11255">
    <property type="entry name" value="DIACYLGLYCEROL KINASE"/>
    <property type="match status" value="1"/>
</dbReference>
<name>A0AAW0H8X6_MYOGA</name>
<keyword evidence="3" id="KW-0418">Kinase</keyword>
<dbReference type="InterPro" id="IPR054474">
    <property type="entry name" value="DGKD_4H"/>
</dbReference>